<accession>A0A9E3ZV07</accession>
<dbReference type="Proteomes" id="UP000813384">
    <property type="component" value="Unassembled WGS sequence"/>
</dbReference>
<dbReference type="EMBL" id="JAJJVO010000080">
    <property type="protein sequence ID" value="MCC9273697.1"/>
    <property type="molecule type" value="Genomic_DNA"/>
</dbReference>
<reference evidence="1" key="2">
    <citation type="submission" date="2021-11" db="EMBL/GenBank/DDBJ databases">
        <authorList>
            <person name="Gilroy R."/>
        </authorList>
    </citation>
    <scope>NUCLEOTIDE SEQUENCE</scope>
    <source>
        <strain evidence="1">150</strain>
    </source>
</reference>
<evidence type="ECO:0000313" key="2">
    <source>
        <dbReference type="Proteomes" id="UP000813384"/>
    </source>
</evidence>
<reference evidence="1" key="1">
    <citation type="journal article" date="2021" name="PeerJ">
        <title>Extensive microbial diversity within the chicken gut microbiome revealed by metagenomics and culture.</title>
        <authorList>
            <person name="Gilroy R."/>
            <person name="Ravi A."/>
            <person name="Getino M."/>
            <person name="Pursley I."/>
            <person name="Horton D.L."/>
            <person name="Alikhan N.F."/>
            <person name="Baker D."/>
            <person name="Gharbi K."/>
            <person name="Hall N."/>
            <person name="Watson M."/>
            <person name="Adriaenssens E.M."/>
            <person name="Foster-Nyarko E."/>
            <person name="Jarju S."/>
            <person name="Secka A."/>
            <person name="Antonio M."/>
            <person name="Oren A."/>
            <person name="Chaudhuri R.R."/>
            <person name="La Ragione R."/>
            <person name="Hildebrand F."/>
            <person name="Pallen M.J."/>
        </authorList>
    </citation>
    <scope>NUCLEOTIDE SEQUENCE</scope>
    <source>
        <strain evidence="1">150</strain>
    </source>
</reference>
<protein>
    <submittedName>
        <fullName evidence="1">Uncharacterized protein</fullName>
    </submittedName>
</protein>
<gene>
    <name evidence="1" type="ORF">K8V42_05340</name>
</gene>
<proteinExistence type="predicted"/>
<name>A0A9E3ZV07_9ENTE</name>
<sequence>MTENNCITEKRTFKQLTDIQRGMLEQMAKGVSLVPYPLGAEPPTIHQKNGKG</sequence>
<comment type="caution">
    <text evidence="1">The sequence shown here is derived from an EMBL/GenBank/DDBJ whole genome shotgun (WGS) entry which is preliminary data.</text>
</comment>
<organism evidence="1 2">
    <name type="scientific">Enterococcus aquimarinus</name>
    <dbReference type="NCBI Taxonomy" id="328396"/>
    <lineage>
        <taxon>Bacteria</taxon>
        <taxon>Bacillati</taxon>
        <taxon>Bacillota</taxon>
        <taxon>Bacilli</taxon>
        <taxon>Lactobacillales</taxon>
        <taxon>Enterococcaceae</taxon>
        <taxon>Enterococcus</taxon>
    </lineage>
</organism>
<dbReference type="AlphaFoldDB" id="A0A9E3ZV07"/>
<evidence type="ECO:0000313" key="1">
    <source>
        <dbReference type="EMBL" id="MCC9273697.1"/>
    </source>
</evidence>